<dbReference type="Proteomes" id="UP001362999">
    <property type="component" value="Unassembled WGS sequence"/>
</dbReference>
<proteinExistence type="predicted"/>
<dbReference type="Gene3D" id="1.25.40.10">
    <property type="entry name" value="Tetratricopeptide repeat domain"/>
    <property type="match status" value="1"/>
</dbReference>
<name>A0AAV9Z2H4_9AGAR</name>
<accession>A0AAV9Z2H4</accession>
<dbReference type="SUPFAM" id="SSF48452">
    <property type="entry name" value="TPR-like"/>
    <property type="match status" value="1"/>
</dbReference>
<dbReference type="AlphaFoldDB" id="A0AAV9Z2H4"/>
<comment type="caution">
    <text evidence="1">The sequence shown here is derived from an EMBL/GenBank/DDBJ whole genome shotgun (WGS) entry which is preliminary data.</text>
</comment>
<sequence>MEHGYALLGLATIDYATDVEEAAVRKNVDKARAVFTELKSPGSIFHCDRVEAELQLRRGDVVEPAICFKKWLSIYRAEPNFALECLCKLADPDYGMHQPETTFAYAVVMFGYAKKAEIMPSVYLALRYIGDMFLRSGDEVTARHLYQISLEGCAVMGIHKHQAECLTRLARICRKEGDASRFVDLLRQAEYLFERSSQAKRVDEVKQLLK</sequence>
<dbReference type="EMBL" id="JAWWNJ010000231">
    <property type="protein sequence ID" value="KAK6969187.1"/>
    <property type="molecule type" value="Genomic_DNA"/>
</dbReference>
<keyword evidence="2" id="KW-1185">Reference proteome</keyword>
<protein>
    <submittedName>
        <fullName evidence="1">Uncharacterized protein</fullName>
    </submittedName>
</protein>
<organism evidence="1 2">
    <name type="scientific">Favolaschia claudopus</name>
    <dbReference type="NCBI Taxonomy" id="2862362"/>
    <lineage>
        <taxon>Eukaryota</taxon>
        <taxon>Fungi</taxon>
        <taxon>Dikarya</taxon>
        <taxon>Basidiomycota</taxon>
        <taxon>Agaricomycotina</taxon>
        <taxon>Agaricomycetes</taxon>
        <taxon>Agaricomycetidae</taxon>
        <taxon>Agaricales</taxon>
        <taxon>Marasmiineae</taxon>
        <taxon>Mycenaceae</taxon>
        <taxon>Favolaschia</taxon>
    </lineage>
</organism>
<evidence type="ECO:0000313" key="2">
    <source>
        <dbReference type="Proteomes" id="UP001362999"/>
    </source>
</evidence>
<evidence type="ECO:0000313" key="1">
    <source>
        <dbReference type="EMBL" id="KAK6969187.1"/>
    </source>
</evidence>
<gene>
    <name evidence="1" type="ORF">R3P38DRAFT_3504627</name>
</gene>
<dbReference type="InterPro" id="IPR011990">
    <property type="entry name" value="TPR-like_helical_dom_sf"/>
</dbReference>
<reference evidence="1 2" key="1">
    <citation type="journal article" date="2024" name="J Genomics">
        <title>Draft genome sequencing and assembly of Favolaschia claudopus CIRM-BRFM 2984 isolated from oak limbs.</title>
        <authorList>
            <person name="Navarro D."/>
            <person name="Drula E."/>
            <person name="Chaduli D."/>
            <person name="Cazenave R."/>
            <person name="Ahrendt S."/>
            <person name="Wang J."/>
            <person name="Lipzen A."/>
            <person name="Daum C."/>
            <person name="Barry K."/>
            <person name="Grigoriev I.V."/>
            <person name="Favel A."/>
            <person name="Rosso M.N."/>
            <person name="Martin F."/>
        </authorList>
    </citation>
    <scope>NUCLEOTIDE SEQUENCE [LARGE SCALE GENOMIC DNA]</scope>
    <source>
        <strain evidence="1 2">CIRM-BRFM 2984</strain>
    </source>
</reference>